<evidence type="ECO:0000256" key="2">
    <source>
        <dbReference type="SAM" id="Phobius"/>
    </source>
</evidence>
<evidence type="ECO:0000256" key="1">
    <source>
        <dbReference type="SAM" id="MobiDB-lite"/>
    </source>
</evidence>
<name>A0A221W3G7_9PSEU</name>
<keyword evidence="2" id="KW-0812">Transmembrane</keyword>
<keyword evidence="4" id="KW-1185">Reference proteome</keyword>
<organism evidence="3 4">
    <name type="scientific">Actinoalloteichus hoggarensis</name>
    <dbReference type="NCBI Taxonomy" id="1470176"/>
    <lineage>
        <taxon>Bacteria</taxon>
        <taxon>Bacillati</taxon>
        <taxon>Actinomycetota</taxon>
        <taxon>Actinomycetes</taxon>
        <taxon>Pseudonocardiales</taxon>
        <taxon>Pseudonocardiaceae</taxon>
        <taxon>Actinoalloteichus</taxon>
    </lineage>
</organism>
<evidence type="ECO:0000313" key="4">
    <source>
        <dbReference type="Proteomes" id="UP000204221"/>
    </source>
</evidence>
<keyword evidence="2" id="KW-0472">Membrane</keyword>
<dbReference type="Proteomes" id="UP000204221">
    <property type="component" value="Chromosome"/>
</dbReference>
<reference evidence="3 4" key="1">
    <citation type="submission" date="2017-07" db="EMBL/GenBank/DDBJ databases">
        <title>Complete genome sequence of Actinoalloteichus hoggarensis DSM 45943, type strain of Actinoalloteichus hoggarensis.</title>
        <authorList>
            <person name="Ruckert C."/>
            <person name="Nouioui I."/>
            <person name="Willmese J."/>
            <person name="van Wezel G."/>
            <person name="Klenk H.-P."/>
            <person name="Kalinowski J."/>
            <person name="Zotchev S.B."/>
        </authorList>
    </citation>
    <scope>NUCLEOTIDE SEQUENCE [LARGE SCALE GENOMIC DNA]</scope>
    <source>
        <strain evidence="3 4">DSM 45943</strain>
    </source>
</reference>
<keyword evidence="2" id="KW-1133">Transmembrane helix</keyword>
<dbReference type="KEGG" id="ahg:AHOG_12965"/>
<sequence length="153" mass="16764">MEATRGAVRTDGFGSSGRNSPHHHDRAVGGIVPNTGFPVGGVVNLSDDPLFMALVLLCVGLPAVELAWRGWRRSHPARRSPSRREWARLRAADARTVAAREEADERTTARRAAVRRRLGVVAVQCRANTVAAERRHRADPDDGWVRAFSGRLA</sequence>
<accession>A0A221W3G7</accession>
<feature type="region of interest" description="Disordered" evidence="1">
    <location>
        <begin position="1"/>
        <end position="30"/>
    </location>
</feature>
<proteinExistence type="predicted"/>
<dbReference type="AlphaFoldDB" id="A0A221W3G7"/>
<feature type="transmembrane region" description="Helical" evidence="2">
    <location>
        <begin position="50"/>
        <end position="68"/>
    </location>
</feature>
<dbReference type="EMBL" id="CP022521">
    <property type="protein sequence ID" value="ASO20236.1"/>
    <property type="molecule type" value="Genomic_DNA"/>
</dbReference>
<protein>
    <submittedName>
        <fullName evidence="3">Uncharacterized protein</fullName>
    </submittedName>
</protein>
<evidence type="ECO:0000313" key="3">
    <source>
        <dbReference type="EMBL" id="ASO20236.1"/>
    </source>
</evidence>
<gene>
    <name evidence="3" type="ORF">AHOG_12965</name>
</gene>